<evidence type="ECO:0000256" key="1">
    <source>
        <dbReference type="SAM" id="MobiDB-lite"/>
    </source>
</evidence>
<dbReference type="InterPro" id="IPR017853">
    <property type="entry name" value="GH"/>
</dbReference>
<evidence type="ECO:0000313" key="3">
    <source>
        <dbReference type="EMBL" id="KAK9919014.1"/>
    </source>
</evidence>
<proteinExistence type="predicted"/>
<comment type="caution">
    <text evidence="3">The sequence shown here is derived from an EMBL/GenBank/DDBJ whole genome shotgun (WGS) entry which is preliminary data.</text>
</comment>
<dbReference type="InterPro" id="IPR039514">
    <property type="entry name" value="6GAL-like"/>
</dbReference>
<evidence type="ECO:0000259" key="2">
    <source>
        <dbReference type="Pfam" id="PF14587"/>
    </source>
</evidence>
<organism evidence="3 4">
    <name type="scientific">Coccomyxa subellipsoidea</name>
    <dbReference type="NCBI Taxonomy" id="248742"/>
    <lineage>
        <taxon>Eukaryota</taxon>
        <taxon>Viridiplantae</taxon>
        <taxon>Chlorophyta</taxon>
        <taxon>core chlorophytes</taxon>
        <taxon>Trebouxiophyceae</taxon>
        <taxon>Trebouxiophyceae incertae sedis</taxon>
        <taxon>Coccomyxaceae</taxon>
        <taxon>Coccomyxa</taxon>
    </lineage>
</organism>
<dbReference type="InterPro" id="IPR039743">
    <property type="entry name" value="6GAL/EXGAL"/>
</dbReference>
<feature type="domain" description="Endo-beta-1,6-galactanase-like" evidence="2">
    <location>
        <begin position="59"/>
        <end position="269"/>
    </location>
</feature>
<sequence>MQNSPNSPRPSHARQFGPTQAAVQSPAVQNVVDQVVPALLERHPVHTFDGTAPAPDSVVVIDPDKVQQEFEGWGTSLCWFANIAGGYTDPLRTYLADLLFDVSKGLGMQICRYNIGGAGWGTLDIPNFRYGANVESFWGPEGQWDFSRDANQRWMLLAARDRGACIFEAFSNSPPYWMTVSGRSSGNVFPWLDNLQPRYQEQFVHYLAEVVRWFHDTHGLTFRTIAPFNEPNTIYWWAGNNQEGCHFDVSTQNTIITKLASKLEITGLTKLGVGISASDETSIDTAVLSFKGYSTEVKEAISQYNTHSYLGSMRKELRELVRPTQRRLWMSEFGCGSFPISSMETALELSSIILKDLNVLQANAWVYWQAIENSEGGTWWGLMQVPFHTGRYIILGKQFYCLMQYSRFIRCGSSILHSPQPKSVLIAKAAPDAARPNQTRVVIVATNALSDYDVVNFDLSKCGSSSLGDSKGCEVDSKGSEMNMEGTAMIDIHRTSASENCQKVASMQVPTPLRFGCALRPLSITTFVVTFEAAH</sequence>
<keyword evidence="4" id="KW-1185">Reference proteome</keyword>
<dbReference type="PANTHER" id="PTHR42767">
    <property type="entry name" value="ENDO-BETA-1,6-GALACTANASE"/>
    <property type="match status" value="1"/>
</dbReference>
<dbReference type="Pfam" id="PF14587">
    <property type="entry name" value="Glyco_hydr_30_2"/>
    <property type="match status" value="1"/>
</dbReference>
<gene>
    <name evidence="3" type="ORF">WJX75_008692</name>
</gene>
<accession>A0ABR2Z484</accession>
<evidence type="ECO:0000313" key="4">
    <source>
        <dbReference type="Proteomes" id="UP001491310"/>
    </source>
</evidence>
<protein>
    <recommendedName>
        <fullName evidence="2">Endo-beta-1,6-galactanase-like domain-containing protein</fullName>
    </recommendedName>
</protein>
<name>A0ABR2Z484_9CHLO</name>
<dbReference type="PANTHER" id="PTHR42767:SF1">
    <property type="entry name" value="ENDO-BETA-1,6-GALACTANASE-LIKE DOMAIN-CONTAINING PROTEIN"/>
    <property type="match status" value="1"/>
</dbReference>
<dbReference type="SUPFAM" id="SSF51445">
    <property type="entry name" value="(Trans)glycosidases"/>
    <property type="match status" value="1"/>
</dbReference>
<dbReference type="EMBL" id="JALJOT010000001">
    <property type="protein sequence ID" value="KAK9919014.1"/>
    <property type="molecule type" value="Genomic_DNA"/>
</dbReference>
<dbReference type="Proteomes" id="UP001491310">
    <property type="component" value="Unassembled WGS sequence"/>
</dbReference>
<reference evidence="3 4" key="1">
    <citation type="journal article" date="2024" name="Nat. Commun.">
        <title>Phylogenomics reveals the evolutionary origins of lichenization in chlorophyte algae.</title>
        <authorList>
            <person name="Puginier C."/>
            <person name="Libourel C."/>
            <person name="Otte J."/>
            <person name="Skaloud P."/>
            <person name="Haon M."/>
            <person name="Grisel S."/>
            <person name="Petersen M."/>
            <person name="Berrin J.G."/>
            <person name="Delaux P.M."/>
            <person name="Dal Grande F."/>
            <person name="Keller J."/>
        </authorList>
    </citation>
    <scope>NUCLEOTIDE SEQUENCE [LARGE SCALE GENOMIC DNA]</scope>
    <source>
        <strain evidence="3 4">SAG 216-7</strain>
    </source>
</reference>
<dbReference type="Gene3D" id="3.20.20.80">
    <property type="entry name" value="Glycosidases"/>
    <property type="match status" value="1"/>
</dbReference>
<feature type="region of interest" description="Disordered" evidence="1">
    <location>
        <begin position="1"/>
        <end position="23"/>
    </location>
</feature>